<dbReference type="CDD" id="cd08501">
    <property type="entry name" value="PBP2_Lpqw"/>
    <property type="match status" value="1"/>
</dbReference>
<feature type="domain" description="Solute-binding protein family 5" evidence="2">
    <location>
        <begin position="114"/>
        <end position="425"/>
    </location>
</feature>
<dbReference type="InterPro" id="IPR039424">
    <property type="entry name" value="SBP_5"/>
</dbReference>
<dbReference type="GO" id="GO:0015833">
    <property type="term" value="P:peptide transport"/>
    <property type="evidence" value="ECO:0007669"/>
    <property type="project" value="TreeGrafter"/>
</dbReference>
<evidence type="ECO:0000259" key="2">
    <source>
        <dbReference type="Pfam" id="PF00496"/>
    </source>
</evidence>
<dbReference type="GO" id="GO:1904680">
    <property type="term" value="F:peptide transmembrane transporter activity"/>
    <property type="evidence" value="ECO:0007669"/>
    <property type="project" value="TreeGrafter"/>
</dbReference>
<dbReference type="PANTHER" id="PTHR30290:SF65">
    <property type="entry name" value="MONOACYL PHOSPHATIDYLINOSITOL TETRAMANNOSIDE-BINDING PROTEIN LPQW-RELATED"/>
    <property type="match status" value="1"/>
</dbReference>
<evidence type="ECO:0000313" key="3">
    <source>
        <dbReference type="EMBL" id="RSM86988.1"/>
    </source>
</evidence>
<dbReference type="EMBL" id="QHKI01000007">
    <property type="protein sequence ID" value="RSM86988.1"/>
    <property type="molecule type" value="Genomic_DNA"/>
</dbReference>
<dbReference type="OrthoDB" id="9803988at2"/>
<dbReference type="Proteomes" id="UP000287547">
    <property type="component" value="Unassembled WGS sequence"/>
</dbReference>
<organism evidence="3 4">
    <name type="scientific">Kibdelosporangium aridum</name>
    <dbReference type="NCBI Taxonomy" id="2030"/>
    <lineage>
        <taxon>Bacteria</taxon>
        <taxon>Bacillati</taxon>
        <taxon>Actinomycetota</taxon>
        <taxon>Actinomycetes</taxon>
        <taxon>Pseudonocardiales</taxon>
        <taxon>Pseudonocardiaceae</taxon>
        <taxon>Kibdelosporangium</taxon>
    </lineage>
</organism>
<comment type="caution">
    <text evidence="3">The sequence shown here is derived from an EMBL/GenBank/DDBJ whole genome shotgun (WGS) entry which is preliminary data.</text>
</comment>
<proteinExistence type="predicted"/>
<dbReference type="Pfam" id="PF00496">
    <property type="entry name" value="SBP_bac_5"/>
    <property type="match status" value="1"/>
</dbReference>
<gene>
    <name evidence="3" type="ORF">DMH04_12140</name>
</gene>
<evidence type="ECO:0000313" key="4">
    <source>
        <dbReference type="Proteomes" id="UP000287547"/>
    </source>
</evidence>
<protein>
    <submittedName>
        <fullName evidence="3">Peptide ABC transporter substrate-binding protein</fullName>
    </submittedName>
</protein>
<dbReference type="AlphaFoldDB" id="A0A428ZG98"/>
<dbReference type="Gene3D" id="3.90.76.10">
    <property type="entry name" value="Dipeptide-binding Protein, Domain 1"/>
    <property type="match status" value="1"/>
</dbReference>
<dbReference type="PANTHER" id="PTHR30290">
    <property type="entry name" value="PERIPLASMIC BINDING COMPONENT OF ABC TRANSPORTER"/>
    <property type="match status" value="1"/>
</dbReference>
<dbReference type="InterPro" id="IPR000914">
    <property type="entry name" value="SBP_5_dom"/>
</dbReference>
<reference evidence="3 4" key="1">
    <citation type="submission" date="2018-05" db="EMBL/GenBank/DDBJ databases">
        <title>Evolution of GPA BGCs.</title>
        <authorList>
            <person name="Waglechner N."/>
            <person name="Wright G.D."/>
        </authorList>
    </citation>
    <scope>NUCLEOTIDE SEQUENCE [LARGE SCALE GENOMIC DNA]</scope>
    <source>
        <strain evidence="3 4">A82846</strain>
    </source>
</reference>
<dbReference type="Gene3D" id="3.40.190.10">
    <property type="entry name" value="Periplasmic binding protein-like II"/>
    <property type="match status" value="1"/>
</dbReference>
<dbReference type="SUPFAM" id="SSF53850">
    <property type="entry name" value="Periplasmic binding protein-like II"/>
    <property type="match status" value="1"/>
</dbReference>
<dbReference type="PROSITE" id="PS51257">
    <property type="entry name" value="PROKAR_LIPOPROTEIN"/>
    <property type="match status" value="1"/>
</dbReference>
<name>A0A428ZG98_KIBAR</name>
<keyword evidence="1" id="KW-0732">Signal</keyword>
<feature type="signal peptide" evidence="1">
    <location>
        <begin position="1"/>
        <end position="25"/>
    </location>
</feature>
<sequence length="557" mass="58551">MASSQPRGCRAVRMAVAVVAALMLAACSVTPPPPVVGTVPPMPSAPAAKPGEIVVGVDSITGGYNPHVLADQSTITTALSTMLLPSVFRTAPDGSPQLDRTLMVSADVTSNVPYTVTYRLRGDAAWSDGAPIAAEDFLYLREQMRDEPGGVDSAGYRLISDIKAEESGKVVQVTFAASYPGWRSLFSSLLPAHLLKDAPGGWDQVLESSFPATAGPFSIKQVDAARGEIVLERNERYWEQPAVADRVILRRADQAGLTDALRTGHDQLVVARTDAGGVAMLQALGERVTVKSAPRPSVISLFLKPSGTDLSDERVRTALVNLLDRDEVIKVGTGGGPSVRADALVLAPSQAGYAPTGALLHDQAAAQSLLTQAGYSLVSGIWTREGRPLSVTLGAPVDKEPYLLVAKEVQRQLVAAGVQVKLVTPVGDQLMRVSGTDAGPDLLIAPRPVGDNPAAVMASVYGCPTSTNDASTVLPGNVMGFCDRSLQPTIDSALNGSMSLTEAIEKVEPRLWRQAVAVPLFQLADSVAARAELTTGDLTAPLNAPFASAVSWQRKQN</sequence>
<accession>A0A428ZG98</accession>
<dbReference type="Gene3D" id="3.10.105.10">
    <property type="entry name" value="Dipeptide-binding Protein, Domain 3"/>
    <property type="match status" value="1"/>
</dbReference>
<evidence type="ECO:0000256" key="1">
    <source>
        <dbReference type="SAM" id="SignalP"/>
    </source>
</evidence>
<feature type="chain" id="PRO_5038533214" evidence="1">
    <location>
        <begin position="26"/>
        <end position="557"/>
    </location>
</feature>